<name>A0A1I2LKF6_9FLAO</name>
<feature type="region of interest" description="Disordered" evidence="1">
    <location>
        <begin position="454"/>
        <end position="474"/>
    </location>
</feature>
<dbReference type="RefSeq" id="WP_093304247.1">
    <property type="nucleotide sequence ID" value="NZ_FOOH01000009.1"/>
</dbReference>
<evidence type="ECO:0000313" key="3">
    <source>
        <dbReference type="Proteomes" id="UP000199116"/>
    </source>
</evidence>
<dbReference type="Proteomes" id="UP000199116">
    <property type="component" value="Unassembled WGS sequence"/>
</dbReference>
<protein>
    <submittedName>
        <fullName evidence="2">Starch-binding associating with outer membrane</fullName>
    </submittedName>
</protein>
<dbReference type="InterPro" id="IPR041662">
    <property type="entry name" value="SusD-like_2"/>
</dbReference>
<accession>A0A1I2LKF6</accession>
<dbReference type="InterPro" id="IPR011990">
    <property type="entry name" value="TPR-like_helical_dom_sf"/>
</dbReference>
<dbReference type="Gene3D" id="1.25.40.390">
    <property type="match status" value="1"/>
</dbReference>
<sequence>MKKYILTFIALATLWSCQTDEQYEDLNKDPKNPTDVAADFLFTSATKDLSRQMASPNVNLNIFRFVAQYWTSTTYLDEPNYDLTNRGIPQNHWNRLYRWVIFNLEDAKTKVQEDETLSEGERTARIAQIEVLEVYTWQVLVDTFGDIPYSEALGGADNISPAYDDAATIYEDLISRIGAASGNLSAGQGFAGADILYGGDMAKWEKFANSVQLRLAMQISDVNPSLAKTTAEDAYTDGVFASNADNATLEFQSAPPNTNPLWEDLVQSGRSDYVSANTAVDILNELEDPRRSAYLDDNLSSGEYIGGTYGGSNSFQNYTHVGDAFREPTHPGILMDYAEVRFLLADAAQNDFSVGGTAEEHYEAAITASMEYWDIPEGEIEDYLASGDVAYDGSEEQFATQFWLAMYDNPFQGWNVWRRFDAPSFNLPEDTGNEVPLRYTYPVNEQNLNNANWSAASDAIGGDDQQTPLFWDEE</sequence>
<evidence type="ECO:0000256" key="1">
    <source>
        <dbReference type="SAM" id="MobiDB-lite"/>
    </source>
</evidence>
<dbReference type="Pfam" id="PF12771">
    <property type="entry name" value="SusD-like_2"/>
    <property type="match status" value="1"/>
</dbReference>
<dbReference type="AlphaFoldDB" id="A0A1I2LKF6"/>
<evidence type="ECO:0000313" key="2">
    <source>
        <dbReference type="EMBL" id="SFF79008.1"/>
    </source>
</evidence>
<dbReference type="EMBL" id="FOOH01000009">
    <property type="protein sequence ID" value="SFF79008.1"/>
    <property type="molecule type" value="Genomic_DNA"/>
</dbReference>
<keyword evidence="3" id="KW-1185">Reference proteome</keyword>
<dbReference type="SUPFAM" id="SSF48452">
    <property type="entry name" value="TPR-like"/>
    <property type="match status" value="1"/>
</dbReference>
<proteinExistence type="predicted"/>
<organism evidence="2 3">
    <name type="scientific">Salegentibacter agarivorans</name>
    <dbReference type="NCBI Taxonomy" id="345907"/>
    <lineage>
        <taxon>Bacteria</taxon>
        <taxon>Pseudomonadati</taxon>
        <taxon>Bacteroidota</taxon>
        <taxon>Flavobacteriia</taxon>
        <taxon>Flavobacteriales</taxon>
        <taxon>Flavobacteriaceae</taxon>
        <taxon>Salegentibacter</taxon>
    </lineage>
</organism>
<gene>
    <name evidence="2" type="ORF">SAMN04488033_10914</name>
</gene>
<reference evidence="3" key="1">
    <citation type="submission" date="2016-10" db="EMBL/GenBank/DDBJ databases">
        <authorList>
            <person name="Varghese N."/>
            <person name="Submissions S."/>
        </authorList>
    </citation>
    <scope>NUCLEOTIDE SEQUENCE [LARGE SCALE GENOMIC DNA]</scope>
    <source>
        <strain evidence="3">DSM 23515</strain>
    </source>
</reference>